<dbReference type="Proteomes" id="UP000663586">
    <property type="component" value="Chromosome"/>
</dbReference>
<dbReference type="RefSeq" id="WP_238479717.1">
    <property type="nucleotide sequence ID" value="NZ_CP064786.1"/>
</dbReference>
<dbReference type="AlphaFoldDB" id="A0A897MQ67"/>
<feature type="transmembrane region" description="Helical" evidence="1">
    <location>
        <begin position="97"/>
        <end position="118"/>
    </location>
</feature>
<evidence type="ECO:0000256" key="1">
    <source>
        <dbReference type="SAM" id="Phobius"/>
    </source>
</evidence>
<feature type="transmembrane region" description="Helical" evidence="1">
    <location>
        <begin position="130"/>
        <end position="149"/>
    </location>
</feature>
<proteinExistence type="predicted"/>
<feature type="transmembrane region" description="Helical" evidence="1">
    <location>
        <begin position="178"/>
        <end position="199"/>
    </location>
</feature>
<dbReference type="GeneID" id="70684740"/>
<keyword evidence="1" id="KW-1133">Transmembrane helix</keyword>
<organism evidence="2 3">
    <name type="scientific">Natranaeroarchaeum sulfidigenes</name>
    <dbReference type="NCBI Taxonomy" id="2784880"/>
    <lineage>
        <taxon>Archaea</taxon>
        <taxon>Methanobacteriati</taxon>
        <taxon>Methanobacteriota</taxon>
        <taxon>Stenosarchaea group</taxon>
        <taxon>Halobacteria</taxon>
        <taxon>Halobacteriales</taxon>
        <taxon>Natronoarchaeaceae</taxon>
        <taxon>Natranaeroarchaeum</taxon>
    </lineage>
</organism>
<keyword evidence="1" id="KW-0812">Transmembrane</keyword>
<dbReference type="Pfam" id="PF09997">
    <property type="entry name" value="DUF2238"/>
    <property type="match status" value="1"/>
</dbReference>
<sequence>MIDRVRRAVPPRQQRRFSRAMQLILVGIVLFGLVDGNPKAIVNGGLALAITFLPAVLERNYKLPLDPWLALWVTAAVFFHTLGSAGLYGHFHWWDHLTHALSASLVAGIGYVTVRALDLHSDQIELPKRFYFFYILIFVIAFGVLWELFEFGLDVFAAQTGITMPLSQHGLDDTVVDLMFNTAGALIVALWGQAHLLGVAEQLKERLQEAVEQ</sequence>
<name>A0A897MQ67_9EURY</name>
<feature type="transmembrane region" description="Helical" evidence="1">
    <location>
        <begin position="40"/>
        <end position="57"/>
    </location>
</feature>
<dbReference type="InterPro" id="IPR014509">
    <property type="entry name" value="YjdF-like"/>
</dbReference>
<gene>
    <name evidence="2" type="ORF">AArcS_1357</name>
</gene>
<dbReference type="KEGG" id="hara:AArcS_1357"/>
<keyword evidence="1" id="KW-0472">Membrane</keyword>
<accession>A0A897MQ67</accession>
<feature type="transmembrane region" description="Helical" evidence="1">
    <location>
        <begin position="69"/>
        <end position="91"/>
    </location>
</feature>
<evidence type="ECO:0000313" key="3">
    <source>
        <dbReference type="Proteomes" id="UP000663586"/>
    </source>
</evidence>
<keyword evidence="3" id="KW-1185">Reference proteome</keyword>
<evidence type="ECO:0000313" key="2">
    <source>
        <dbReference type="EMBL" id="QSG02572.1"/>
    </source>
</evidence>
<protein>
    <submittedName>
        <fullName evidence="2">Putative membrane protein</fullName>
    </submittedName>
</protein>
<reference evidence="2" key="1">
    <citation type="submission" date="2020-11" db="EMBL/GenBank/DDBJ databases">
        <title>Carbohydrate-dependent, anaerobic sulfur respiration: A novel catabolism in halophilic archaea.</title>
        <authorList>
            <person name="Sorokin D.Y."/>
            <person name="Messina E."/>
            <person name="Smedile F."/>
            <person name="La Cono V."/>
            <person name="Hallsworth J.E."/>
            <person name="Yakimov M.M."/>
        </authorList>
    </citation>
    <scope>NUCLEOTIDE SEQUENCE</scope>
    <source>
        <strain evidence="2">AArc-S</strain>
    </source>
</reference>
<feature type="transmembrane region" description="Helical" evidence="1">
    <location>
        <begin position="16"/>
        <end position="34"/>
    </location>
</feature>
<dbReference type="EMBL" id="CP064786">
    <property type="protein sequence ID" value="QSG02572.1"/>
    <property type="molecule type" value="Genomic_DNA"/>
</dbReference>